<gene>
    <name evidence="2" type="ORF">E2C01_051440</name>
</gene>
<accession>A0A5B7GBM0</accession>
<dbReference type="AlphaFoldDB" id="A0A5B7GBM0"/>
<comment type="caution">
    <text evidence="2">The sequence shown here is derived from an EMBL/GenBank/DDBJ whole genome shotgun (WGS) entry which is preliminary data.</text>
</comment>
<sequence>MVSACTCREQARYTRLLHAAPPLALRRRATTGIVITTAGSIAEARSGQVSGHGGAVSSPPPPSLHEGGRWQCCFKAPNLGGFSDGWRRRQRRVDYSRRHRNSQSATPGEPDMVTGGGGKILRRHQGWGPPPIKVTATC</sequence>
<name>A0A5B7GBM0_PORTR</name>
<dbReference type="Proteomes" id="UP000324222">
    <property type="component" value="Unassembled WGS sequence"/>
</dbReference>
<feature type="region of interest" description="Disordered" evidence="1">
    <location>
        <begin position="47"/>
        <end position="67"/>
    </location>
</feature>
<reference evidence="2 3" key="1">
    <citation type="submission" date="2019-05" db="EMBL/GenBank/DDBJ databases">
        <title>Another draft genome of Portunus trituberculatus and its Hox gene families provides insights of decapod evolution.</title>
        <authorList>
            <person name="Jeong J.-H."/>
            <person name="Song I."/>
            <person name="Kim S."/>
            <person name="Choi T."/>
            <person name="Kim D."/>
            <person name="Ryu S."/>
            <person name="Kim W."/>
        </authorList>
    </citation>
    <scope>NUCLEOTIDE SEQUENCE [LARGE SCALE GENOMIC DNA]</scope>
    <source>
        <tissue evidence="2">Muscle</tissue>
    </source>
</reference>
<dbReference type="EMBL" id="VSRR010014803">
    <property type="protein sequence ID" value="MPC57461.1"/>
    <property type="molecule type" value="Genomic_DNA"/>
</dbReference>
<protein>
    <submittedName>
        <fullName evidence="2">Uncharacterized protein</fullName>
    </submittedName>
</protein>
<evidence type="ECO:0000313" key="3">
    <source>
        <dbReference type="Proteomes" id="UP000324222"/>
    </source>
</evidence>
<proteinExistence type="predicted"/>
<evidence type="ECO:0000313" key="2">
    <source>
        <dbReference type="EMBL" id="MPC57461.1"/>
    </source>
</evidence>
<organism evidence="2 3">
    <name type="scientific">Portunus trituberculatus</name>
    <name type="common">Swimming crab</name>
    <name type="synonym">Neptunus trituberculatus</name>
    <dbReference type="NCBI Taxonomy" id="210409"/>
    <lineage>
        <taxon>Eukaryota</taxon>
        <taxon>Metazoa</taxon>
        <taxon>Ecdysozoa</taxon>
        <taxon>Arthropoda</taxon>
        <taxon>Crustacea</taxon>
        <taxon>Multicrustacea</taxon>
        <taxon>Malacostraca</taxon>
        <taxon>Eumalacostraca</taxon>
        <taxon>Eucarida</taxon>
        <taxon>Decapoda</taxon>
        <taxon>Pleocyemata</taxon>
        <taxon>Brachyura</taxon>
        <taxon>Eubrachyura</taxon>
        <taxon>Portunoidea</taxon>
        <taxon>Portunidae</taxon>
        <taxon>Portuninae</taxon>
        <taxon>Portunus</taxon>
    </lineage>
</organism>
<feature type="region of interest" description="Disordered" evidence="1">
    <location>
        <begin position="93"/>
        <end position="138"/>
    </location>
</feature>
<keyword evidence="3" id="KW-1185">Reference proteome</keyword>
<evidence type="ECO:0000256" key="1">
    <source>
        <dbReference type="SAM" id="MobiDB-lite"/>
    </source>
</evidence>